<dbReference type="Pfam" id="PF01477">
    <property type="entry name" value="PLAT"/>
    <property type="match status" value="1"/>
</dbReference>
<dbReference type="InterPro" id="IPR001246">
    <property type="entry name" value="LipOase_plant"/>
</dbReference>
<dbReference type="InterPro" id="IPR036226">
    <property type="entry name" value="LipOase_C_sf"/>
</dbReference>
<keyword evidence="10 15" id="KW-0560">Oxidoreductase</keyword>
<comment type="caution">
    <text evidence="14">Lacks conserved residue(s) required for the propagation of feature annotation.</text>
</comment>
<keyword evidence="5 16" id="KW-0444">Lipid biosynthesis</keyword>
<evidence type="ECO:0000256" key="8">
    <source>
        <dbReference type="ARBA" id="ARBA00022832"/>
    </source>
</evidence>
<evidence type="ECO:0000256" key="7">
    <source>
        <dbReference type="ARBA" id="ARBA00022767"/>
    </source>
</evidence>
<dbReference type="GO" id="GO:0006633">
    <property type="term" value="P:fatty acid biosynthetic process"/>
    <property type="evidence" value="ECO:0007669"/>
    <property type="project" value="UniProtKB-KW"/>
</dbReference>
<name>A0A8B8KR25_ABRPR</name>
<feature type="domain" description="PLAT" evidence="18">
    <location>
        <begin position="35"/>
        <end position="154"/>
    </location>
</feature>
<dbReference type="RefSeq" id="XP_027346312.1">
    <property type="nucleotide sequence ID" value="XM_027490511.1"/>
</dbReference>
<keyword evidence="13 16" id="KW-0275">Fatty acid biosynthesis</keyword>
<dbReference type="GO" id="GO:0034440">
    <property type="term" value="P:lipid oxidation"/>
    <property type="evidence" value="ECO:0007669"/>
    <property type="project" value="InterPro"/>
</dbReference>
<dbReference type="PROSITE" id="PS00711">
    <property type="entry name" value="LIPOXYGENASE_1"/>
    <property type="match status" value="1"/>
</dbReference>
<feature type="domain" description="Lipoxygenase" evidence="19">
    <location>
        <begin position="158"/>
        <end position="853"/>
    </location>
</feature>
<evidence type="ECO:0000256" key="1">
    <source>
        <dbReference type="ARBA" id="ARBA00001962"/>
    </source>
</evidence>
<dbReference type="SUPFAM" id="SSF48484">
    <property type="entry name" value="Lipoxigenase"/>
    <property type="match status" value="1"/>
</dbReference>
<dbReference type="AlphaFoldDB" id="A0A8B8KR25"/>
<dbReference type="InterPro" id="IPR027433">
    <property type="entry name" value="Lipoxygenase_dom_3"/>
</dbReference>
<dbReference type="InterPro" id="IPR001024">
    <property type="entry name" value="PLAT/LH2_dom"/>
</dbReference>
<keyword evidence="20" id="KW-1185">Reference proteome</keyword>
<keyword evidence="4" id="KW-0963">Cytoplasm</keyword>
<evidence type="ECO:0000313" key="20">
    <source>
        <dbReference type="Proteomes" id="UP000694853"/>
    </source>
</evidence>
<feature type="region of interest" description="Disordered" evidence="17">
    <location>
        <begin position="210"/>
        <end position="245"/>
    </location>
</feature>
<evidence type="ECO:0000256" key="10">
    <source>
        <dbReference type="ARBA" id="ARBA00023002"/>
    </source>
</evidence>
<protein>
    <recommendedName>
        <fullName evidence="16">Lipoxygenase</fullName>
        <ecNumber evidence="16">1.13.11.-</ecNumber>
    </recommendedName>
</protein>
<evidence type="ECO:0000256" key="12">
    <source>
        <dbReference type="ARBA" id="ARBA00023098"/>
    </source>
</evidence>
<dbReference type="InterPro" id="IPR020833">
    <property type="entry name" value="LipOase_Fe_BS"/>
</dbReference>
<keyword evidence="6 15" id="KW-0479">Metal-binding</keyword>
<evidence type="ECO:0000259" key="18">
    <source>
        <dbReference type="PROSITE" id="PS50095"/>
    </source>
</evidence>
<evidence type="ECO:0000256" key="6">
    <source>
        <dbReference type="ARBA" id="ARBA00022723"/>
    </source>
</evidence>
<dbReference type="SUPFAM" id="SSF49723">
    <property type="entry name" value="Lipase/lipooxygenase domain (PLAT/LH2 domain)"/>
    <property type="match status" value="1"/>
</dbReference>
<keyword evidence="11 15" id="KW-0408">Iron</keyword>
<dbReference type="Gene3D" id="1.20.245.10">
    <property type="entry name" value="Lipoxygenase-1, Domain 5"/>
    <property type="match status" value="1"/>
</dbReference>
<dbReference type="SMART" id="SM00308">
    <property type="entry name" value="LH2"/>
    <property type="match status" value="1"/>
</dbReference>
<dbReference type="GO" id="GO:0016702">
    <property type="term" value="F:oxidoreductase activity, acting on single donors with incorporation of molecular oxygen, incorporation of two atoms of oxygen"/>
    <property type="evidence" value="ECO:0007669"/>
    <property type="project" value="InterPro"/>
</dbReference>
<dbReference type="PROSITE" id="PS00081">
    <property type="entry name" value="LIPOXYGENASE_2"/>
    <property type="match status" value="1"/>
</dbReference>
<dbReference type="InterPro" id="IPR020834">
    <property type="entry name" value="LipOase_CS"/>
</dbReference>
<keyword evidence="7 16" id="KW-0925">Oxylipin biosynthesis</keyword>
<dbReference type="Gene3D" id="4.10.375.10">
    <property type="entry name" value="Lipoxygenase-1, Domain 2"/>
    <property type="match status" value="1"/>
</dbReference>
<comment type="subcellular location">
    <subcellularLocation>
        <location evidence="2">Cytoplasm</location>
    </subcellularLocation>
</comment>
<evidence type="ECO:0000256" key="5">
    <source>
        <dbReference type="ARBA" id="ARBA00022516"/>
    </source>
</evidence>
<dbReference type="Gene3D" id="4.10.372.10">
    <property type="entry name" value="Lipoxygenase-1, Domain 3"/>
    <property type="match status" value="1"/>
</dbReference>
<dbReference type="PROSITE" id="PS51393">
    <property type="entry name" value="LIPOXYGENASE_3"/>
    <property type="match status" value="1"/>
</dbReference>
<dbReference type="PRINTS" id="PR00087">
    <property type="entry name" value="LIPOXYGENASE"/>
</dbReference>
<dbReference type="UniPathway" id="UPA00382"/>
<dbReference type="PROSITE" id="PS50095">
    <property type="entry name" value="PLAT"/>
    <property type="match status" value="1"/>
</dbReference>
<organism evidence="20 21">
    <name type="scientific">Abrus precatorius</name>
    <name type="common">Indian licorice</name>
    <name type="synonym">Glycine abrus</name>
    <dbReference type="NCBI Taxonomy" id="3816"/>
    <lineage>
        <taxon>Eukaryota</taxon>
        <taxon>Viridiplantae</taxon>
        <taxon>Streptophyta</taxon>
        <taxon>Embryophyta</taxon>
        <taxon>Tracheophyta</taxon>
        <taxon>Spermatophyta</taxon>
        <taxon>Magnoliopsida</taxon>
        <taxon>eudicotyledons</taxon>
        <taxon>Gunneridae</taxon>
        <taxon>Pentapetalae</taxon>
        <taxon>rosids</taxon>
        <taxon>fabids</taxon>
        <taxon>Fabales</taxon>
        <taxon>Fabaceae</taxon>
        <taxon>Papilionoideae</taxon>
        <taxon>50 kb inversion clade</taxon>
        <taxon>NPAAA clade</taxon>
        <taxon>indigoferoid/millettioid clade</taxon>
        <taxon>Abreae</taxon>
        <taxon>Abrus</taxon>
    </lineage>
</organism>
<dbReference type="GO" id="GO:0005737">
    <property type="term" value="C:cytoplasm"/>
    <property type="evidence" value="ECO:0007669"/>
    <property type="project" value="UniProtKB-SubCell"/>
</dbReference>
<dbReference type="GO" id="GO:0031408">
    <property type="term" value="P:oxylipin biosynthetic process"/>
    <property type="evidence" value="ECO:0007669"/>
    <property type="project" value="UniProtKB-UniRule"/>
</dbReference>
<dbReference type="Pfam" id="PF00305">
    <property type="entry name" value="Lipoxygenase"/>
    <property type="match status" value="1"/>
</dbReference>
<dbReference type="KEGG" id="aprc:113858069"/>
<evidence type="ECO:0000256" key="14">
    <source>
        <dbReference type="PROSITE-ProRule" id="PRU00152"/>
    </source>
</evidence>
<gene>
    <name evidence="21" type="primary">LOC113858069</name>
</gene>
<dbReference type="GeneID" id="113858069"/>
<dbReference type="InterPro" id="IPR036392">
    <property type="entry name" value="PLAT/LH2_dom_sf"/>
</dbReference>
<evidence type="ECO:0000256" key="15">
    <source>
        <dbReference type="RuleBase" id="RU003974"/>
    </source>
</evidence>
<dbReference type="Proteomes" id="UP000694853">
    <property type="component" value="Unplaced"/>
</dbReference>
<evidence type="ECO:0000256" key="4">
    <source>
        <dbReference type="ARBA" id="ARBA00022490"/>
    </source>
</evidence>
<comment type="cofactor">
    <cofactor evidence="1 15">
        <name>Fe cation</name>
        <dbReference type="ChEBI" id="CHEBI:24875"/>
    </cofactor>
</comment>
<reference evidence="21" key="2">
    <citation type="submission" date="2025-08" db="UniProtKB">
        <authorList>
            <consortium name="RefSeq"/>
        </authorList>
    </citation>
    <scope>IDENTIFICATION</scope>
    <source>
        <tissue evidence="21">Young leaves</tissue>
    </source>
</reference>
<reference evidence="20" key="1">
    <citation type="journal article" date="2019" name="Toxins">
        <title>Detection of Abrin-Like and Prepropulchellin-Like Toxin Genes and Transcripts Using Whole Genome Sequencing and Full-Length Transcript Sequencing of Abrus precatorius.</title>
        <authorList>
            <person name="Hovde B.T."/>
            <person name="Daligault H.E."/>
            <person name="Hanschen E.R."/>
            <person name="Kunde Y.A."/>
            <person name="Johnson M.B."/>
            <person name="Starkenburg S.R."/>
            <person name="Johnson S.L."/>
        </authorList>
    </citation>
    <scope>NUCLEOTIDE SEQUENCE [LARGE SCALE GENOMIC DNA]</scope>
</reference>
<dbReference type="Gene3D" id="3.10.450.60">
    <property type="match status" value="1"/>
</dbReference>
<evidence type="ECO:0000256" key="2">
    <source>
        <dbReference type="ARBA" id="ARBA00004496"/>
    </source>
</evidence>
<dbReference type="InterPro" id="IPR013819">
    <property type="entry name" value="LipOase_C"/>
</dbReference>
<evidence type="ECO:0000259" key="19">
    <source>
        <dbReference type="PROSITE" id="PS51393"/>
    </source>
</evidence>
<dbReference type="Gene3D" id="2.60.60.20">
    <property type="entry name" value="PLAT/LH2 domain"/>
    <property type="match status" value="1"/>
</dbReference>
<evidence type="ECO:0000256" key="9">
    <source>
        <dbReference type="ARBA" id="ARBA00022964"/>
    </source>
</evidence>
<comment type="pathway">
    <text evidence="16">Lipid metabolism; oxylipin biosynthesis.</text>
</comment>
<evidence type="ECO:0000256" key="3">
    <source>
        <dbReference type="ARBA" id="ARBA00009419"/>
    </source>
</evidence>
<dbReference type="InterPro" id="IPR000907">
    <property type="entry name" value="LipOase"/>
</dbReference>
<accession>A0A8B8KR25</accession>
<keyword evidence="9 15" id="KW-0223">Dioxygenase</keyword>
<comment type="function">
    <text evidence="16">Plant lipoxygenase may be involved in a number of diverse aspects of plant physiology including growth and development, pest resistance, and senescence or responses to wounding.</text>
</comment>
<keyword evidence="8" id="KW-0276">Fatty acid metabolism</keyword>
<dbReference type="OrthoDB" id="407298at2759"/>
<dbReference type="PRINTS" id="PR00468">
    <property type="entry name" value="PLTLPOXGNASE"/>
</dbReference>
<feature type="compositionally biased region" description="Basic residues" evidence="17">
    <location>
        <begin position="219"/>
        <end position="232"/>
    </location>
</feature>
<evidence type="ECO:0000256" key="11">
    <source>
        <dbReference type="ARBA" id="ARBA00023004"/>
    </source>
</evidence>
<dbReference type="EC" id="1.13.11.-" evidence="16"/>
<proteinExistence type="inferred from homology"/>
<evidence type="ECO:0000256" key="13">
    <source>
        <dbReference type="ARBA" id="ARBA00023160"/>
    </source>
</evidence>
<comment type="similarity">
    <text evidence="3 15">Belongs to the lipoxygenase family.</text>
</comment>
<evidence type="ECO:0000256" key="17">
    <source>
        <dbReference type="SAM" id="MobiDB-lite"/>
    </source>
</evidence>
<evidence type="ECO:0000256" key="16">
    <source>
        <dbReference type="RuleBase" id="RU003975"/>
    </source>
</evidence>
<keyword evidence="12" id="KW-0443">Lipid metabolism</keyword>
<dbReference type="PANTHER" id="PTHR11771">
    <property type="entry name" value="LIPOXYGENASE"/>
    <property type="match status" value="1"/>
</dbReference>
<dbReference type="GO" id="GO:0046872">
    <property type="term" value="F:metal ion binding"/>
    <property type="evidence" value="ECO:0007669"/>
    <property type="project" value="UniProtKB-UniRule"/>
</dbReference>
<sequence>MKGMMATTGCGNTNTKSQNVNVKAVVTIKQSDNGFLQNVVNSTVDGIKELVDKTLALVLVSQELDPKTNSEKKTTKCSAQIIEEREDVVLYEAKFELSTDFGNVGAVLIENEHLEEVLLKSILIHGFPDGPVQFTCNSWLQPMHDSPMNNRVFFTDKSYLPSQTPKGIQRLRKEELILLRGNGEGERKSSDRIYDYDVYNDLGDPDSNIDLKRPVLGGTKHHPYPRRCRTGRKHSDADPLSETKSSSFYVPRDEAFAQIKQTQFTTSTISLGLSAIFESLDTILTDQNLGFVSFEDIDTLYKEGFNLPPLKADGLTLLQKVIPKLIKVANDGQNILRFDAPEAFKRDRFFWFSDTEFARETLAGVNPCSIQSVKEWPLTSKLNTQIYGPSESAITREVIEPQIITYGTIEKAIEEKKLFMLDYRDLFLPYISKVREIKGTTLYGSRTLFFLTCQGILKPLAIELTRPPMDGNPQWKQVFTPVSHSTNLWLWRLAKAHVLAHDSGYHELISHWLRTHCAVEPFIIATHRQLSSMHPIYRLLHPHLRYTMEINSLAREVLISANGVIEISFFSSKYSMELSSMAYDQLWRFDLQALPNDLIERGMAAADPNAPHGLRLTIEDYPFANDGLLIWDAIKNWVTDYVNHYYPSPSLIETDQELQAWWREIRTVGHGDKKEESWWPNLNTSKDLIDIITTIAWVASGHHAAVNFSQYAYGGYFPNRPTIARIKMPTEDPSKKEWEIFLNKPEQILLECFPSQIQATLVMATLNLLSIHAPDEEYIGQYMEPSWAENPTIKTAYEKFNRKLKEIEGIIDFRNVNTNLNNRYGVGIMPYELLKPFSGPGVTGKGVPYSISI</sequence>
<dbReference type="FunFam" id="1.20.245.10:FF:000002">
    <property type="entry name" value="Lipoxygenase"/>
    <property type="match status" value="1"/>
</dbReference>
<evidence type="ECO:0000313" key="21">
    <source>
        <dbReference type="RefSeq" id="XP_027346312.1"/>
    </source>
</evidence>